<dbReference type="AlphaFoldDB" id="A0AAV0BJP8"/>
<gene>
    <name evidence="3" type="ORF">PPACK8108_LOCUS22261</name>
</gene>
<feature type="region of interest" description="Disordered" evidence="1">
    <location>
        <begin position="1"/>
        <end position="22"/>
    </location>
</feature>
<dbReference type="EMBL" id="CALTRL010005879">
    <property type="protein sequence ID" value="CAH7687473.1"/>
    <property type="molecule type" value="Genomic_DNA"/>
</dbReference>
<feature type="compositionally biased region" description="Basic residues" evidence="1">
    <location>
        <begin position="251"/>
        <end position="263"/>
    </location>
</feature>
<evidence type="ECO:0000313" key="3">
    <source>
        <dbReference type="EMBL" id="CAH7687473.1"/>
    </source>
</evidence>
<keyword evidence="4" id="KW-1185">Reference proteome</keyword>
<protein>
    <submittedName>
        <fullName evidence="3">Linker between RRM2 and RRM3 domains in RBM39 protein-domain-containing protein</fullName>
    </submittedName>
</protein>
<dbReference type="Pfam" id="PF15519">
    <property type="entry name" value="RBM39linker"/>
    <property type="match status" value="1"/>
</dbReference>
<evidence type="ECO:0000256" key="1">
    <source>
        <dbReference type="SAM" id="MobiDB-lite"/>
    </source>
</evidence>
<organism evidence="3 4">
    <name type="scientific">Phakopsora pachyrhizi</name>
    <name type="common">Asian soybean rust disease fungus</name>
    <dbReference type="NCBI Taxonomy" id="170000"/>
    <lineage>
        <taxon>Eukaryota</taxon>
        <taxon>Fungi</taxon>
        <taxon>Dikarya</taxon>
        <taxon>Basidiomycota</taxon>
        <taxon>Pucciniomycotina</taxon>
        <taxon>Pucciniomycetes</taxon>
        <taxon>Pucciniales</taxon>
        <taxon>Phakopsoraceae</taxon>
        <taxon>Phakopsora</taxon>
    </lineage>
</organism>
<dbReference type="InterPro" id="IPR029123">
    <property type="entry name" value="RBM39_linker"/>
</dbReference>
<sequence>MHNAKKHYREDERPPPALLNATAPGVASPLVVAPMGGNFTAAPANTYEERLEDPVGGNLNQISRVKLMYKLARTEQPTSVPAKDMFFPNIPTATSHLVLLKNMFNPEEETEWFEGFINSQCSEIWLNRAKLWVWMDEVWSLWCYVKDDDGSAAADLFAEVKHGLVFGLLELSKAIYRVVKDLGLPIEVWVWFMIVRDEVEGFKGLKQYKDNARIKQDRGVENSGVRIKGIIRGEALVIRHRSSSMALKISKSSKKKKKKKKKEKEKEEHNKNQQ</sequence>
<name>A0AAV0BJP8_PHAPC</name>
<feature type="domain" description="Splicing factor RBM39 linker" evidence="2">
    <location>
        <begin position="53"/>
        <end position="111"/>
    </location>
</feature>
<dbReference type="Proteomes" id="UP001153365">
    <property type="component" value="Unassembled WGS sequence"/>
</dbReference>
<feature type="compositionally biased region" description="Basic and acidic residues" evidence="1">
    <location>
        <begin position="264"/>
        <end position="274"/>
    </location>
</feature>
<evidence type="ECO:0000313" key="4">
    <source>
        <dbReference type="Proteomes" id="UP001153365"/>
    </source>
</evidence>
<accession>A0AAV0BJP8</accession>
<evidence type="ECO:0000259" key="2">
    <source>
        <dbReference type="Pfam" id="PF15519"/>
    </source>
</evidence>
<comment type="caution">
    <text evidence="3">The sequence shown here is derived from an EMBL/GenBank/DDBJ whole genome shotgun (WGS) entry which is preliminary data.</text>
</comment>
<proteinExistence type="predicted"/>
<reference evidence="3" key="1">
    <citation type="submission" date="2022-06" db="EMBL/GenBank/DDBJ databases">
        <authorList>
            <consortium name="SYNGENTA / RWTH Aachen University"/>
        </authorList>
    </citation>
    <scope>NUCLEOTIDE SEQUENCE</scope>
</reference>
<feature type="region of interest" description="Disordered" evidence="1">
    <location>
        <begin position="245"/>
        <end position="274"/>
    </location>
</feature>